<evidence type="ECO:0000256" key="6">
    <source>
        <dbReference type="ARBA" id="ARBA00023049"/>
    </source>
</evidence>
<dbReference type="GeneTree" id="ENSGT00940000157799"/>
<keyword evidence="6" id="KW-0482">Metalloprotease</keyword>
<dbReference type="PRINTS" id="PR00786">
    <property type="entry name" value="NEPRILYSIN"/>
</dbReference>
<dbReference type="GO" id="GO:0005886">
    <property type="term" value="C:plasma membrane"/>
    <property type="evidence" value="ECO:0007669"/>
    <property type="project" value="TreeGrafter"/>
</dbReference>
<protein>
    <submittedName>
        <fullName evidence="9">Membrane metalloendopeptidase like 1</fullName>
    </submittedName>
</protein>
<dbReference type="Pfam" id="PF01431">
    <property type="entry name" value="Peptidase_M13"/>
    <property type="match status" value="1"/>
</dbReference>
<dbReference type="PANTHER" id="PTHR11733">
    <property type="entry name" value="ZINC METALLOPROTEASE FAMILY M13 NEPRILYSIN-RELATED"/>
    <property type="match status" value="1"/>
</dbReference>
<dbReference type="InterPro" id="IPR008753">
    <property type="entry name" value="Peptidase_M13_N"/>
</dbReference>
<evidence type="ECO:0000313" key="9">
    <source>
        <dbReference type="Ensembl" id="ENSSLUP00000016434.1"/>
    </source>
</evidence>
<evidence type="ECO:0000256" key="3">
    <source>
        <dbReference type="ARBA" id="ARBA00022723"/>
    </source>
</evidence>
<dbReference type="Gene3D" id="1.10.1380.10">
    <property type="entry name" value="Neutral endopeptidase , domain2"/>
    <property type="match status" value="1"/>
</dbReference>
<dbReference type="InterPro" id="IPR000718">
    <property type="entry name" value="Peptidase_M13"/>
</dbReference>
<evidence type="ECO:0000256" key="1">
    <source>
        <dbReference type="ARBA" id="ARBA00001947"/>
    </source>
</evidence>
<dbReference type="Proteomes" id="UP000694568">
    <property type="component" value="Unplaced"/>
</dbReference>
<comment type="cofactor">
    <cofactor evidence="1">
        <name>Zn(2+)</name>
        <dbReference type="ChEBI" id="CHEBI:29105"/>
    </cofactor>
</comment>
<evidence type="ECO:0000259" key="7">
    <source>
        <dbReference type="Pfam" id="PF01431"/>
    </source>
</evidence>
<feature type="domain" description="Peptidase M13 C-terminal" evidence="7">
    <location>
        <begin position="508"/>
        <end position="687"/>
    </location>
</feature>
<evidence type="ECO:0000259" key="8">
    <source>
        <dbReference type="Pfam" id="PF05649"/>
    </source>
</evidence>
<proteinExistence type="predicted"/>
<evidence type="ECO:0000256" key="4">
    <source>
        <dbReference type="ARBA" id="ARBA00022801"/>
    </source>
</evidence>
<dbReference type="AlphaFoldDB" id="A0A8C9XV42"/>
<evidence type="ECO:0000313" key="10">
    <source>
        <dbReference type="Proteomes" id="UP000694568"/>
    </source>
</evidence>
<dbReference type="Gene3D" id="3.40.390.10">
    <property type="entry name" value="Collagenase (Catalytic Domain)"/>
    <property type="match status" value="1"/>
</dbReference>
<accession>A0A8C9XV42</accession>
<dbReference type="PROSITE" id="PS51885">
    <property type="entry name" value="NEPRILYSIN"/>
    <property type="match status" value="1"/>
</dbReference>
<dbReference type="PANTHER" id="PTHR11733:SF141">
    <property type="entry name" value="MEMBRANE METALLO-ENDOPEPTIDASE-LIKE 1"/>
    <property type="match status" value="1"/>
</dbReference>
<dbReference type="InterPro" id="IPR024079">
    <property type="entry name" value="MetalloPept_cat_dom_sf"/>
</dbReference>
<keyword evidence="4" id="KW-0378">Hydrolase</keyword>
<reference evidence="9" key="2">
    <citation type="submission" date="2025-09" db="UniProtKB">
        <authorList>
            <consortium name="Ensembl"/>
        </authorList>
    </citation>
    <scope>IDENTIFICATION</scope>
</reference>
<keyword evidence="5" id="KW-0862">Zinc</keyword>
<dbReference type="SUPFAM" id="SSF55486">
    <property type="entry name" value="Metalloproteases ('zincins'), catalytic domain"/>
    <property type="match status" value="1"/>
</dbReference>
<dbReference type="Ensembl" id="ENSSLUT00000016970.1">
    <property type="protein sequence ID" value="ENSSLUP00000016434.1"/>
    <property type="gene ID" value="ENSSLUG00000005903.1"/>
</dbReference>
<dbReference type="CDD" id="cd08662">
    <property type="entry name" value="M13"/>
    <property type="match status" value="1"/>
</dbReference>
<keyword evidence="2" id="KW-0645">Protease</keyword>
<keyword evidence="10" id="KW-1185">Reference proteome</keyword>
<organism evidence="9 10">
    <name type="scientific">Sander lucioperca</name>
    <name type="common">Pike-perch</name>
    <name type="synonym">Perca lucioperca</name>
    <dbReference type="NCBI Taxonomy" id="283035"/>
    <lineage>
        <taxon>Eukaryota</taxon>
        <taxon>Metazoa</taxon>
        <taxon>Chordata</taxon>
        <taxon>Craniata</taxon>
        <taxon>Vertebrata</taxon>
        <taxon>Euteleostomi</taxon>
        <taxon>Actinopterygii</taxon>
        <taxon>Neopterygii</taxon>
        <taxon>Teleostei</taxon>
        <taxon>Neoteleostei</taxon>
        <taxon>Acanthomorphata</taxon>
        <taxon>Eupercaria</taxon>
        <taxon>Perciformes</taxon>
        <taxon>Percoidei</taxon>
        <taxon>Percidae</taxon>
        <taxon>Luciopercinae</taxon>
        <taxon>Sander</taxon>
    </lineage>
</organism>
<feature type="domain" description="Peptidase M13 N-terminal" evidence="8">
    <location>
        <begin position="46"/>
        <end position="447"/>
    </location>
</feature>
<sequence length="719" mass="83622">MLMLLTKIIKIRVLLIIYTTHTGLTFNLGTTPAARLLQNMDKSVKPCDNFYQYACGGWLERHVIPETSSRHSVFDILRDKLEIVLKGVLETENEQDRNAIKKAKVLYNSCMNESLIEQRDSQPLLQLIERIGDWPVASDDWNTTTEEAWSLEDTLAKLTARFHKKVLLDMYVWTDDRDSRRHIIYIDQPGLGMPSRDYYFNDGNYKKVREAYLHFMVSIAKITREDRNLTQDDDRVWEEMMQVLELETDIANVSASLNRMELKQTRYKVSLTSPFSLLPFVFQGYNWTRFIQGVLSSVSIEVQLEEEVVVYSAPYLEKMNDVLSKHSVRTMQNYLTWQLIIDRVNSLSRRFKDARARYRKTLYGTTVEDAWWRECVRYVQSSMENAVGALYVRETFAGESKRMVSDLISKIQKAYVETLEELSWMDIPSKEKAKEKAMAIKEHIGYPDHILQEGNQKLDREYAHLNFSEEHYFENILENLKSEAHKSLKKLREPVDPDLWIIGAAVVNAFYSPNRNQIVFPAGILQPPFFSKHQHQALNFGGIGMVIGHEITHGFDDNGRNFDKDGNMLNWWSNYSAEHFKEQSQCMVQQYGNFNWKLAGGQNVSGISTLGENIADNGGIHQAYKAYLKWVEMEGEEPRLPGLDMDYKQLFFLNFAQVWCGAYRPEYASQSIKTDSHSPLEYSCFKTIVRCFCRPHEEFLVIRPHDTSPPRSCREDTEN</sequence>
<evidence type="ECO:0000256" key="5">
    <source>
        <dbReference type="ARBA" id="ARBA00022833"/>
    </source>
</evidence>
<dbReference type="GO" id="GO:0004222">
    <property type="term" value="F:metalloendopeptidase activity"/>
    <property type="evidence" value="ECO:0007669"/>
    <property type="project" value="InterPro"/>
</dbReference>
<dbReference type="GO" id="GO:0046872">
    <property type="term" value="F:metal ion binding"/>
    <property type="evidence" value="ECO:0007669"/>
    <property type="project" value="UniProtKB-KW"/>
</dbReference>
<reference evidence="9" key="1">
    <citation type="submission" date="2025-08" db="UniProtKB">
        <authorList>
            <consortium name="Ensembl"/>
        </authorList>
    </citation>
    <scope>IDENTIFICATION</scope>
</reference>
<dbReference type="Pfam" id="PF05649">
    <property type="entry name" value="Peptidase_M13_N"/>
    <property type="match status" value="1"/>
</dbReference>
<dbReference type="InterPro" id="IPR018497">
    <property type="entry name" value="Peptidase_M13_C"/>
</dbReference>
<dbReference type="GO" id="GO:0016485">
    <property type="term" value="P:protein processing"/>
    <property type="evidence" value="ECO:0007669"/>
    <property type="project" value="TreeGrafter"/>
</dbReference>
<gene>
    <name evidence="9" type="primary">mmel1</name>
</gene>
<dbReference type="InterPro" id="IPR042089">
    <property type="entry name" value="Peptidase_M13_dom_2"/>
</dbReference>
<keyword evidence="3" id="KW-0479">Metal-binding</keyword>
<name>A0A8C9XV42_SANLU</name>
<evidence type="ECO:0000256" key="2">
    <source>
        <dbReference type="ARBA" id="ARBA00022670"/>
    </source>
</evidence>